<dbReference type="GO" id="GO:0030686">
    <property type="term" value="C:90S preribosome"/>
    <property type="evidence" value="ECO:0007669"/>
    <property type="project" value="InterPro"/>
</dbReference>
<dbReference type="AlphaFoldDB" id="B0XRI0"/>
<dbReference type="Pfam" id="PF15341">
    <property type="entry name" value="SLX9"/>
    <property type="match status" value="1"/>
</dbReference>
<evidence type="ECO:0000313" key="6">
    <source>
        <dbReference type="Proteomes" id="UP000001699"/>
    </source>
</evidence>
<name>B0XRI0_ASPFC</name>
<dbReference type="PhylomeDB" id="B0XRI0"/>
<evidence type="ECO:0000256" key="2">
    <source>
        <dbReference type="ARBA" id="ARBA00011022"/>
    </source>
</evidence>
<dbReference type="GO" id="GO:0005730">
    <property type="term" value="C:nucleolus"/>
    <property type="evidence" value="ECO:0007669"/>
    <property type="project" value="UniProtKB-SubCell"/>
</dbReference>
<comment type="subcellular location">
    <subcellularLocation>
        <location evidence="1">Nucleus</location>
        <location evidence="1">Nucleolus</location>
    </subcellularLocation>
</comment>
<comment type="similarity">
    <text evidence="2">Belongs to the SLX9 family.</text>
</comment>
<reference evidence="5 6" key="1">
    <citation type="journal article" date="2008" name="PLoS Genet.">
        <title>Genomic islands in the pathogenic filamentous fungus Aspergillus fumigatus.</title>
        <authorList>
            <person name="Fedorova N.D."/>
            <person name="Khaldi N."/>
            <person name="Joardar V.S."/>
            <person name="Maiti R."/>
            <person name="Amedeo P."/>
            <person name="Anderson M.J."/>
            <person name="Crabtree J."/>
            <person name="Silva J.C."/>
            <person name="Badger J.H."/>
            <person name="Albarraq A."/>
            <person name="Angiuoli S."/>
            <person name="Bussey H."/>
            <person name="Bowyer P."/>
            <person name="Cotty P.J."/>
            <person name="Dyer P.S."/>
            <person name="Egan A."/>
            <person name="Galens K."/>
            <person name="Fraser-Liggett C.M."/>
            <person name="Haas B.J."/>
            <person name="Inman J.M."/>
            <person name="Kent R."/>
            <person name="Lemieux S."/>
            <person name="Malavazi I."/>
            <person name="Orvis J."/>
            <person name="Roemer T."/>
            <person name="Ronning C.M."/>
            <person name="Sundaram J.P."/>
            <person name="Sutton G."/>
            <person name="Turner G."/>
            <person name="Venter J.C."/>
            <person name="White O.R."/>
            <person name="Whitty B.R."/>
            <person name="Youngman P."/>
            <person name="Wolfe K.H."/>
            <person name="Goldman G.H."/>
            <person name="Wortman J.R."/>
            <person name="Jiang B."/>
            <person name="Denning D.W."/>
            <person name="Nierman W.C."/>
        </authorList>
    </citation>
    <scope>NUCLEOTIDE SEQUENCE [LARGE SCALE GENOMIC DNA]</scope>
    <source>
        <strain evidence="6">CBS 144.89 / FGSC A1163 / CEA10</strain>
    </source>
</reference>
<evidence type="ECO:0000256" key="4">
    <source>
        <dbReference type="ARBA" id="ARBA00023242"/>
    </source>
</evidence>
<dbReference type="InterPro" id="IPR028160">
    <property type="entry name" value="Slx9-like"/>
</dbReference>
<keyword evidence="4" id="KW-0539">Nucleus</keyword>
<evidence type="ECO:0000313" key="5">
    <source>
        <dbReference type="EMBL" id="EDP55559.1"/>
    </source>
</evidence>
<dbReference type="GO" id="GO:0030688">
    <property type="term" value="C:preribosome, small subunit precursor"/>
    <property type="evidence" value="ECO:0007669"/>
    <property type="project" value="InterPro"/>
</dbReference>
<dbReference type="EMBL" id="DS499594">
    <property type="protein sequence ID" value="EDP55559.1"/>
    <property type="molecule type" value="Genomic_DNA"/>
</dbReference>
<evidence type="ECO:0000256" key="3">
    <source>
        <dbReference type="ARBA" id="ARBA00021321"/>
    </source>
</evidence>
<protein>
    <recommendedName>
        <fullName evidence="3">Ribosome biogenesis protein SLX9</fullName>
    </recommendedName>
</protein>
<dbReference type="VEuPathDB" id="FungiDB:AFUB_002540"/>
<gene>
    <name evidence="5" type="ORF">AFUB_002540</name>
</gene>
<accession>B0XRI0</accession>
<proteinExistence type="inferred from homology"/>
<dbReference type="Proteomes" id="UP000001699">
    <property type="component" value="Unassembled WGS sequence"/>
</dbReference>
<sequence length="233" mass="26146">MDKGGFGARECGSSCPDSESAARVLREIEISQVDSVQFFGRHEKYFTIYVAVCYLKAPIRPNKKSTAATNKLSGGKGAVPSTKSAYFEDDFRTTKRDKRIIKHASFVSKIEKSSQKTPKRRRASKKLVANLESLADALPETETEKNDSSSQVNIIKQKTLQHKPGAMKRRQKLEKVERDRFAKNMAQMATIQTNVQPVAETQNEASSISNRWAALRNFISQTMEQQPAFKAKP</sequence>
<keyword evidence="6" id="KW-1185">Reference proteome</keyword>
<evidence type="ECO:0000256" key="1">
    <source>
        <dbReference type="ARBA" id="ARBA00004604"/>
    </source>
</evidence>
<dbReference type="OrthoDB" id="5429132at2759"/>
<organism evidence="5 6">
    <name type="scientific">Aspergillus fumigatus (strain CBS 144.89 / FGSC A1163 / CEA10)</name>
    <name type="common">Neosartorya fumigata</name>
    <dbReference type="NCBI Taxonomy" id="451804"/>
    <lineage>
        <taxon>Eukaryota</taxon>
        <taxon>Fungi</taxon>
        <taxon>Dikarya</taxon>
        <taxon>Ascomycota</taxon>
        <taxon>Pezizomycotina</taxon>
        <taxon>Eurotiomycetes</taxon>
        <taxon>Eurotiomycetidae</taxon>
        <taxon>Eurotiales</taxon>
        <taxon>Aspergillaceae</taxon>
        <taxon>Aspergillus</taxon>
        <taxon>Aspergillus subgen. Fumigati</taxon>
    </lineage>
</organism>
<dbReference type="GO" id="GO:0000462">
    <property type="term" value="P:maturation of SSU-rRNA from tricistronic rRNA transcript (SSU-rRNA, 5.8S rRNA, LSU-rRNA)"/>
    <property type="evidence" value="ECO:0007669"/>
    <property type="project" value="InterPro"/>
</dbReference>
<dbReference type="HOGENOM" id="CLU_090035_1_0_1"/>